<comment type="similarity">
    <text evidence="1 3">Belongs to the Cu-Zn superoxide dismutase family.</text>
</comment>
<comment type="catalytic activity">
    <reaction evidence="3">
        <text>2 superoxide + 2 H(+) = H2O2 + O2</text>
        <dbReference type="Rhea" id="RHEA:20696"/>
        <dbReference type="ChEBI" id="CHEBI:15378"/>
        <dbReference type="ChEBI" id="CHEBI:15379"/>
        <dbReference type="ChEBI" id="CHEBI:16240"/>
        <dbReference type="ChEBI" id="CHEBI:18421"/>
        <dbReference type="EC" id="1.15.1.1"/>
    </reaction>
</comment>
<dbReference type="PROSITE" id="PS00332">
    <property type="entry name" value="SOD_CU_ZN_2"/>
    <property type="match status" value="1"/>
</dbReference>
<comment type="cofactor">
    <cofactor evidence="3">
        <name>Cu cation</name>
        <dbReference type="ChEBI" id="CHEBI:23378"/>
    </cofactor>
    <text evidence="3">Binds 1 copper ion per subunit.</text>
</comment>
<dbReference type="SUPFAM" id="SSF49329">
    <property type="entry name" value="Cu,Zn superoxide dismutase-like"/>
    <property type="match status" value="1"/>
</dbReference>
<dbReference type="InterPro" id="IPR036423">
    <property type="entry name" value="SOD-like_Cu/Zn_dom_sf"/>
</dbReference>
<evidence type="ECO:0000256" key="2">
    <source>
        <dbReference type="ARBA" id="ARBA00024900"/>
    </source>
</evidence>
<sequence>MNRWLIISVMLITVFVLTIYTSNQDREQENVESDQDRNASDNIEDAIDANALATEVPVTLKNADGEIVATATLTEDKEGVKIALEGKNLSPGVHGFHIHEVGLCEAPDFKSAGAHYNPTGAHHGFKDPLGPHAGDLKNIEVTEDGTVKADVVANMVTLDPNGKNTLLTEQGTALIIHEKADDYISQPAGDAGERIACGVISEKL</sequence>
<dbReference type="CDD" id="cd00305">
    <property type="entry name" value="Cu-Zn_Superoxide_Dismutase"/>
    <property type="match status" value="1"/>
</dbReference>
<dbReference type="InterPro" id="IPR024134">
    <property type="entry name" value="SOD_Cu/Zn_/chaperone"/>
</dbReference>
<dbReference type="EMBL" id="PIOD01000005">
    <property type="protein sequence ID" value="RDW20443.1"/>
    <property type="molecule type" value="Genomic_DNA"/>
</dbReference>
<keyword evidence="3" id="KW-0560">Oxidoreductase</keyword>
<keyword evidence="3" id="KW-0862">Zinc</keyword>
<keyword evidence="3" id="KW-0186">Copper</keyword>
<evidence type="ECO:0000313" key="5">
    <source>
        <dbReference type="EMBL" id="RDW20443.1"/>
    </source>
</evidence>
<dbReference type="RefSeq" id="WP_115748557.1">
    <property type="nucleotide sequence ID" value="NZ_PIOD01000005.1"/>
</dbReference>
<accession>A0A3D8PWH2</accession>
<evidence type="ECO:0000256" key="3">
    <source>
        <dbReference type="RuleBase" id="RU000393"/>
    </source>
</evidence>
<name>A0A3D8PWH2_9BACI</name>
<dbReference type="PRINTS" id="PR00068">
    <property type="entry name" value="CUZNDISMTASE"/>
</dbReference>
<protein>
    <recommendedName>
        <fullName evidence="3">Superoxide dismutase [Cu-Zn]</fullName>
        <ecNumber evidence="3">1.15.1.1</ecNumber>
    </recommendedName>
</protein>
<dbReference type="GO" id="GO:0004784">
    <property type="term" value="F:superoxide dismutase activity"/>
    <property type="evidence" value="ECO:0007669"/>
    <property type="project" value="UniProtKB-EC"/>
</dbReference>
<gene>
    <name evidence="5" type="ORF">CWR45_04185</name>
</gene>
<dbReference type="PANTHER" id="PTHR10003">
    <property type="entry name" value="SUPEROXIDE DISMUTASE CU-ZN -RELATED"/>
    <property type="match status" value="1"/>
</dbReference>
<dbReference type="AlphaFoldDB" id="A0A3D8PWH2"/>
<evidence type="ECO:0000313" key="6">
    <source>
        <dbReference type="Proteomes" id="UP000256520"/>
    </source>
</evidence>
<evidence type="ECO:0000256" key="1">
    <source>
        <dbReference type="ARBA" id="ARBA00010457"/>
    </source>
</evidence>
<dbReference type="GO" id="GO:0005507">
    <property type="term" value="F:copper ion binding"/>
    <property type="evidence" value="ECO:0007669"/>
    <property type="project" value="InterPro"/>
</dbReference>
<keyword evidence="3" id="KW-0479">Metal-binding</keyword>
<comment type="function">
    <text evidence="2">Destroys radicals which are normally produced within the cells and which are toxic to biological systems. May play a role in favoring mycobacterial survival in phagocytes.</text>
</comment>
<reference evidence="6" key="1">
    <citation type="submission" date="2017-11" db="EMBL/GenBank/DDBJ databases">
        <authorList>
            <person name="Zhu W."/>
        </authorList>
    </citation>
    <scope>NUCLEOTIDE SEQUENCE [LARGE SCALE GENOMIC DNA]</scope>
    <source>
        <strain evidence="6">CAU 1051</strain>
    </source>
</reference>
<comment type="caution">
    <text evidence="5">The sequence shown here is derived from an EMBL/GenBank/DDBJ whole genome shotgun (WGS) entry which is preliminary data.</text>
</comment>
<dbReference type="OrthoDB" id="9792957at2"/>
<proteinExistence type="inferred from homology"/>
<dbReference type="InterPro" id="IPR018152">
    <property type="entry name" value="SOD_Cu/Zn_BS"/>
</dbReference>
<dbReference type="EC" id="1.15.1.1" evidence="3"/>
<dbReference type="Proteomes" id="UP000256520">
    <property type="component" value="Unassembled WGS sequence"/>
</dbReference>
<organism evidence="5 6">
    <name type="scientific">Oceanobacillus chungangensis</name>
    <dbReference type="NCBI Taxonomy" id="1229152"/>
    <lineage>
        <taxon>Bacteria</taxon>
        <taxon>Bacillati</taxon>
        <taxon>Bacillota</taxon>
        <taxon>Bacilli</taxon>
        <taxon>Bacillales</taxon>
        <taxon>Bacillaceae</taxon>
        <taxon>Oceanobacillus</taxon>
    </lineage>
</organism>
<keyword evidence="6" id="KW-1185">Reference proteome</keyword>
<dbReference type="Gene3D" id="2.60.40.200">
    <property type="entry name" value="Superoxide dismutase, copper/zinc binding domain"/>
    <property type="match status" value="1"/>
</dbReference>
<dbReference type="InterPro" id="IPR001424">
    <property type="entry name" value="SOD_Cu_Zn_dom"/>
</dbReference>
<evidence type="ECO:0000259" key="4">
    <source>
        <dbReference type="Pfam" id="PF00080"/>
    </source>
</evidence>
<comment type="cofactor">
    <cofactor evidence="3">
        <name>Zn(2+)</name>
        <dbReference type="ChEBI" id="CHEBI:29105"/>
    </cofactor>
    <text evidence="3">Binds 1 zinc ion per subunit.</text>
</comment>
<feature type="domain" description="Superoxide dismutase copper/zinc binding" evidence="4">
    <location>
        <begin position="69"/>
        <end position="200"/>
    </location>
</feature>
<dbReference type="Pfam" id="PF00080">
    <property type="entry name" value="Sod_Cu"/>
    <property type="match status" value="1"/>
</dbReference>